<evidence type="ECO:0000313" key="2">
    <source>
        <dbReference type="EMBL" id="CAH6303578.1"/>
    </source>
</evidence>
<keyword evidence="1" id="KW-0812">Transmembrane</keyword>
<accession>A0AAN2K665</accession>
<feature type="transmembrane region" description="Helical" evidence="1">
    <location>
        <begin position="253"/>
        <end position="270"/>
    </location>
</feature>
<gene>
    <name evidence="2" type="ORF">DAPPPG734_12925</name>
</gene>
<dbReference type="RefSeq" id="WP_050491344.1">
    <property type="nucleotide sequence ID" value="NZ_JNVA01000038.1"/>
</dbReference>
<proteinExistence type="predicted"/>
<organism evidence="2 3">
    <name type="scientific">Enterobacter agglomerans</name>
    <name type="common">Erwinia herbicola</name>
    <name type="synonym">Pantoea agglomerans</name>
    <dbReference type="NCBI Taxonomy" id="549"/>
    <lineage>
        <taxon>Bacteria</taxon>
        <taxon>Pseudomonadati</taxon>
        <taxon>Pseudomonadota</taxon>
        <taxon>Gammaproteobacteria</taxon>
        <taxon>Enterobacterales</taxon>
        <taxon>Erwiniaceae</taxon>
        <taxon>Pantoea</taxon>
        <taxon>Pantoea agglomerans group</taxon>
    </lineage>
</organism>
<evidence type="ECO:0000313" key="3">
    <source>
        <dbReference type="Proteomes" id="UP001158961"/>
    </source>
</evidence>
<protein>
    <submittedName>
        <fullName evidence="2">Uncharacterized protein</fullName>
    </submittedName>
</protein>
<dbReference type="AlphaFoldDB" id="A0AAN2K665"/>
<sequence>MRKLFEEDETQRVLKQCRKLVARESADTEFDKTRNLYITQMIDLMTQHPEHWDKTTPLNISYFGDIFINDLNRMDFNKQYLDVIFADLFRFLIESYISSPGEMSMESKAIRRFATNQVSYFAEEASIQIDYALRDMSLSMFKSLYNEDGLQAIRSFSNIKDQAEHLKSVWDSEIESKEKKVNSLRDALTNQLDSYNFVGLHAGFAKLGRMKAGELFWSRLIMLIIGCLTPISIATQVFLYHHFNVAFEKPMDLIKMIPGASVTLLLLYYFRVSLSNYSSVRAQIMQIELRKSLCRFIQRYSEYSEGISAKNPQLLAKFEEVIFSNIMTSEDKIPSTFDGIEQIAGLISSLKSK</sequence>
<dbReference type="EMBL" id="OW970315">
    <property type="protein sequence ID" value="CAH6303578.1"/>
    <property type="molecule type" value="Genomic_DNA"/>
</dbReference>
<dbReference type="Proteomes" id="UP001158961">
    <property type="component" value="Chromosome"/>
</dbReference>
<reference evidence="2" key="1">
    <citation type="submission" date="2022-05" db="EMBL/GenBank/DDBJ databases">
        <authorList>
            <person name="Pothier F. J."/>
        </authorList>
    </citation>
    <scope>NUCLEOTIDE SEQUENCE</scope>
    <source>
        <strain evidence="2">DAPP-PG734</strain>
    </source>
</reference>
<keyword evidence="1" id="KW-0472">Membrane</keyword>
<feature type="transmembrane region" description="Helical" evidence="1">
    <location>
        <begin position="216"/>
        <end position="241"/>
    </location>
</feature>
<keyword evidence="1" id="KW-1133">Transmembrane helix</keyword>
<name>A0AAN2K665_ENTAG</name>
<evidence type="ECO:0000256" key="1">
    <source>
        <dbReference type="SAM" id="Phobius"/>
    </source>
</evidence>